<keyword evidence="2" id="KW-1185">Reference proteome</keyword>
<dbReference type="EMBL" id="JAQNDK010000002">
    <property type="protein sequence ID" value="MDC0680461.1"/>
    <property type="molecule type" value="Genomic_DNA"/>
</dbReference>
<evidence type="ECO:0000313" key="2">
    <source>
        <dbReference type="Proteomes" id="UP001217485"/>
    </source>
</evidence>
<proteinExistence type="predicted"/>
<name>A0ABT5C222_9BACT</name>
<organism evidence="1 2">
    <name type="scientific">Sorangium atrum</name>
    <dbReference type="NCBI Taxonomy" id="2995308"/>
    <lineage>
        <taxon>Bacteria</taxon>
        <taxon>Pseudomonadati</taxon>
        <taxon>Myxococcota</taxon>
        <taxon>Polyangia</taxon>
        <taxon>Polyangiales</taxon>
        <taxon>Polyangiaceae</taxon>
        <taxon>Sorangium</taxon>
    </lineage>
</organism>
<dbReference type="RefSeq" id="WP_272097499.1">
    <property type="nucleotide sequence ID" value="NZ_JAQNDK010000002.1"/>
</dbReference>
<sequence>MANEAPCWSGSPPSRSTLDFRSESLINGLGKLIHEGLLKAEDVQIVLFDKDEETGEAEVRLAGYRDSGALHDWPYGFLSPVADRRVRSAAE</sequence>
<accession>A0ABT5C222</accession>
<dbReference type="Proteomes" id="UP001217485">
    <property type="component" value="Unassembled WGS sequence"/>
</dbReference>
<gene>
    <name evidence="1" type="ORF">POL72_22150</name>
</gene>
<comment type="caution">
    <text evidence="1">The sequence shown here is derived from an EMBL/GenBank/DDBJ whole genome shotgun (WGS) entry which is preliminary data.</text>
</comment>
<reference evidence="1 2" key="1">
    <citation type="submission" date="2023-01" db="EMBL/GenBank/DDBJ databases">
        <title>Minimal conservation of predation-associated metabolite biosynthetic gene clusters underscores biosynthetic potential of Myxococcota including descriptions for ten novel species: Archangium lansinium sp. nov., Myxococcus landrumus sp. nov., Nannocystis bai.</title>
        <authorList>
            <person name="Ahearne A."/>
            <person name="Stevens C."/>
            <person name="Dowd S."/>
        </authorList>
    </citation>
    <scope>NUCLEOTIDE SEQUENCE [LARGE SCALE GENOMIC DNA]</scope>
    <source>
        <strain evidence="1 2">WIWO2</strain>
    </source>
</reference>
<protein>
    <submittedName>
        <fullName evidence="1">Uncharacterized protein</fullName>
    </submittedName>
</protein>
<evidence type="ECO:0000313" key="1">
    <source>
        <dbReference type="EMBL" id="MDC0680461.1"/>
    </source>
</evidence>